<organism evidence="2 3">
    <name type="scientific">Carex littledalei</name>
    <dbReference type="NCBI Taxonomy" id="544730"/>
    <lineage>
        <taxon>Eukaryota</taxon>
        <taxon>Viridiplantae</taxon>
        <taxon>Streptophyta</taxon>
        <taxon>Embryophyta</taxon>
        <taxon>Tracheophyta</taxon>
        <taxon>Spermatophyta</taxon>
        <taxon>Magnoliopsida</taxon>
        <taxon>Liliopsida</taxon>
        <taxon>Poales</taxon>
        <taxon>Cyperaceae</taxon>
        <taxon>Cyperoideae</taxon>
        <taxon>Cariceae</taxon>
        <taxon>Carex</taxon>
        <taxon>Carex subgen. Euthyceras</taxon>
    </lineage>
</organism>
<feature type="region of interest" description="Disordered" evidence="1">
    <location>
        <begin position="114"/>
        <end position="133"/>
    </location>
</feature>
<comment type="caution">
    <text evidence="2">The sequence shown here is derived from an EMBL/GenBank/DDBJ whole genome shotgun (WGS) entry which is preliminary data.</text>
</comment>
<evidence type="ECO:0000313" key="3">
    <source>
        <dbReference type="Proteomes" id="UP000623129"/>
    </source>
</evidence>
<reference evidence="2" key="1">
    <citation type="submission" date="2020-01" db="EMBL/GenBank/DDBJ databases">
        <title>Genome sequence of Kobresia littledalei, the first chromosome-level genome in the family Cyperaceae.</title>
        <authorList>
            <person name="Qu G."/>
        </authorList>
    </citation>
    <scope>NUCLEOTIDE SEQUENCE</scope>
    <source>
        <strain evidence="2">C.B.Clarke</strain>
        <tissue evidence="2">Leaf</tissue>
    </source>
</reference>
<accession>A0A833QQ53</accession>
<keyword evidence="3" id="KW-1185">Reference proteome</keyword>
<protein>
    <submittedName>
        <fullName evidence="2">Uncharacterized protein</fullName>
    </submittedName>
</protein>
<feature type="compositionally biased region" description="Polar residues" evidence="1">
    <location>
        <begin position="20"/>
        <end position="57"/>
    </location>
</feature>
<name>A0A833QQ53_9POAL</name>
<dbReference type="AlphaFoldDB" id="A0A833QQ53"/>
<feature type="region of interest" description="Disordered" evidence="1">
    <location>
        <begin position="1"/>
        <end position="62"/>
    </location>
</feature>
<dbReference type="EMBL" id="SWLB01000013">
    <property type="protein sequence ID" value="KAF3330520.1"/>
    <property type="molecule type" value="Genomic_DNA"/>
</dbReference>
<gene>
    <name evidence="2" type="ORF">FCM35_KLT03874</name>
</gene>
<proteinExistence type="predicted"/>
<evidence type="ECO:0000313" key="2">
    <source>
        <dbReference type="EMBL" id="KAF3330520.1"/>
    </source>
</evidence>
<dbReference type="Proteomes" id="UP000623129">
    <property type="component" value="Unassembled WGS sequence"/>
</dbReference>
<sequence length="133" mass="13687">MLRNVPVGGGSRRNCKRSKVTSSNSKSTRAAGSKNLPSIRQIGTSSPGSDLGATSSARLGAPEMPMQFKLPQFPFIGALEMETALPTQLGASNHLGLNIRYDELLCGSNGATGGVSTGAGSNNNSGFQSGPQY</sequence>
<evidence type="ECO:0000256" key="1">
    <source>
        <dbReference type="SAM" id="MobiDB-lite"/>
    </source>
</evidence>